<dbReference type="PANTHER" id="PTHR37490">
    <property type="entry name" value="EXPRESSED PROTEIN"/>
    <property type="match status" value="1"/>
</dbReference>
<keyword evidence="1" id="KW-0812">Transmembrane</keyword>
<dbReference type="EMBL" id="LAQI01000111">
    <property type="protein sequence ID" value="KKY19552.1"/>
    <property type="molecule type" value="Genomic_DNA"/>
</dbReference>
<evidence type="ECO:0000313" key="3">
    <source>
        <dbReference type="Proteomes" id="UP000034182"/>
    </source>
</evidence>
<keyword evidence="1" id="KW-0472">Membrane</keyword>
<dbReference type="PANTHER" id="PTHR37490:SF1">
    <property type="entry name" value="GLYCOSYLTRANSFERASE 2-LIKE DOMAIN-CONTAINING PROTEIN"/>
    <property type="match status" value="1"/>
</dbReference>
<reference evidence="2 3" key="1">
    <citation type="submission" date="2015-03" db="EMBL/GenBank/DDBJ databases">
        <authorList>
            <person name="Morales-Cruz A."/>
            <person name="Amrine K.C."/>
            <person name="Cantu D."/>
        </authorList>
    </citation>
    <scope>NUCLEOTIDE SEQUENCE [LARGE SCALE GENOMIC DNA]</scope>
    <source>
        <strain evidence="2">DS831</strain>
    </source>
</reference>
<name>A0A0G2E974_9PEZI</name>
<feature type="transmembrane region" description="Helical" evidence="1">
    <location>
        <begin position="59"/>
        <end position="82"/>
    </location>
</feature>
<proteinExistence type="predicted"/>
<evidence type="ECO:0000256" key="1">
    <source>
        <dbReference type="SAM" id="Phobius"/>
    </source>
</evidence>
<evidence type="ECO:0000313" key="2">
    <source>
        <dbReference type="EMBL" id="KKY19552.1"/>
    </source>
</evidence>
<dbReference type="Proteomes" id="UP000034182">
    <property type="component" value="Unassembled WGS sequence"/>
</dbReference>
<keyword evidence="1" id="KW-1133">Transmembrane helix</keyword>
<accession>A0A0G2E974</accession>
<comment type="caution">
    <text evidence="2">The sequence shown here is derived from an EMBL/GenBank/DDBJ whole genome shotgun (WGS) entry which is preliminary data.</text>
</comment>
<protein>
    <submittedName>
        <fullName evidence="2">Uncharacterized protein</fullName>
    </submittedName>
</protein>
<gene>
    <name evidence="2" type="ORF">UCDDS831_g05211</name>
</gene>
<reference evidence="2 3" key="2">
    <citation type="submission" date="2015-05" db="EMBL/GenBank/DDBJ databases">
        <title>Distinctive expansion of gene families associated with plant cell wall degradation and secondary metabolism in the genomes of grapevine trunk pathogens.</title>
        <authorList>
            <person name="Lawrence D.P."/>
            <person name="Travadon R."/>
            <person name="Rolshausen P.E."/>
            <person name="Baumgartner K."/>
        </authorList>
    </citation>
    <scope>NUCLEOTIDE SEQUENCE [LARGE SCALE GENOMIC DNA]</scope>
    <source>
        <strain evidence="2">DS831</strain>
    </source>
</reference>
<organism evidence="2 3">
    <name type="scientific">Diplodia seriata</name>
    <dbReference type="NCBI Taxonomy" id="420778"/>
    <lineage>
        <taxon>Eukaryota</taxon>
        <taxon>Fungi</taxon>
        <taxon>Dikarya</taxon>
        <taxon>Ascomycota</taxon>
        <taxon>Pezizomycotina</taxon>
        <taxon>Dothideomycetes</taxon>
        <taxon>Dothideomycetes incertae sedis</taxon>
        <taxon>Botryosphaeriales</taxon>
        <taxon>Botryosphaeriaceae</taxon>
        <taxon>Diplodia</taxon>
    </lineage>
</organism>
<sequence length="374" mass="42172">MYQTTLYDLERFQPSLVSLDSEGLDDDDSSPAQGLLGNETEADRFDYERWMSKIDTPSVLSIAAYAVIILTWIGFLACNFVSSSDVSEPIAQLDLAYEPTHSFDVVISMYKEPIEAVTSIMEGLSAIPAIAERSPRLFLYTKMEDMGPSNITELQEATNAYKVIHLPNVGREGETYLEHILINWDSVAKHTLFVQADVHNPREFFNRVQDYYSPNTGMLSLGFSGKSCDTANCGDRWSWYEDSSLLNDVCKRVGGEACKNILLSYKGQFIVSAARIRAVERELYEDLKTAMTDPDSWAHKEPWLNGREDSLNAPRFGYTMERLWSVVMQCSTEEIAWRCPTLLSRTRRGGDLTDCQCMDPEDDASLGFNSTVPI</sequence>
<dbReference type="AlphaFoldDB" id="A0A0G2E974"/>